<dbReference type="GO" id="GO:0008902">
    <property type="term" value="F:hydroxymethylpyrimidine kinase activity"/>
    <property type="evidence" value="ECO:0007669"/>
    <property type="project" value="UniProtKB-EC"/>
</dbReference>
<evidence type="ECO:0000313" key="12">
    <source>
        <dbReference type="EMBL" id="TDC24404.1"/>
    </source>
</evidence>
<dbReference type="UniPathway" id="UPA00060">
    <property type="reaction ID" value="UER00138"/>
</dbReference>
<comment type="catalytic activity">
    <reaction evidence="2">
        <text>4-amino-2-methyl-5-(phosphooxymethyl)pyrimidine + ATP = 4-amino-2-methyl-5-(diphosphooxymethyl)pyrimidine + ADP</text>
        <dbReference type="Rhea" id="RHEA:19893"/>
        <dbReference type="ChEBI" id="CHEBI:30616"/>
        <dbReference type="ChEBI" id="CHEBI:57841"/>
        <dbReference type="ChEBI" id="CHEBI:58354"/>
        <dbReference type="ChEBI" id="CHEBI:456216"/>
        <dbReference type="EC" id="2.7.4.7"/>
    </reaction>
</comment>
<keyword evidence="8" id="KW-0067">ATP-binding</keyword>
<evidence type="ECO:0000256" key="10">
    <source>
        <dbReference type="SAM" id="MobiDB-lite"/>
    </source>
</evidence>
<sequence length="297" mass="30427">MRTARPGPSPSTERRTRPTPATPTSGAEMNRPPRVLTIAGSDSGGGAGIQADLKSMLANGVHGMSVLTAITAQNSLGVQGAWELPEEQVRAQFRSVVDDIGVDAVKTGMLASASMVRVVASLLRTLPPSVPVVVDPVSVSKHGDALLAADAMDAVRTEVVPLATVLTPNLTELGPVAGVTLETVEDRDLAAKTLLEAGASWVLVKGGHDVGTASVDVLHGAGVRRAYSAVRADNRHTHGTGCTLASAIASYLARGYDVESAVGEAKEYVTGAIQAGFALGGGIGPVDHAWRFRGSGS</sequence>
<dbReference type="GO" id="GO:0005524">
    <property type="term" value="F:ATP binding"/>
    <property type="evidence" value="ECO:0007669"/>
    <property type="project" value="UniProtKB-KW"/>
</dbReference>
<keyword evidence="6" id="KW-0547">Nucleotide-binding</keyword>
<accession>A0A4R4PQD9</accession>
<keyword evidence="13" id="KW-1185">Reference proteome</keyword>
<evidence type="ECO:0000256" key="5">
    <source>
        <dbReference type="ARBA" id="ARBA00022679"/>
    </source>
</evidence>
<evidence type="ECO:0000256" key="7">
    <source>
        <dbReference type="ARBA" id="ARBA00022777"/>
    </source>
</evidence>
<comment type="function">
    <text evidence="3">Catalyzes the phosphorylation of hydroxymethylpyrimidine phosphate (HMP-P) to HMP-PP, and of HMP to HMP-P.</text>
</comment>
<dbReference type="OrthoDB" id="34166at2"/>
<evidence type="ECO:0000256" key="6">
    <source>
        <dbReference type="ARBA" id="ARBA00022741"/>
    </source>
</evidence>
<dbReference type="FunFam" id="3.40.1190.20:FF:000003">
    <property type="entry name" value="Phosphomethylpyrimidine kinase ThiD"/>
    <property type="match status" value="1"/>
</dbReference>
<keyword evidence="5 12" id="KW-0808">Transferase</keyword>
<evidence type="ECO:0000259" key="11">
    <source>
        <dbReference type="Pfam" id="PF08543"/>
    </source>
</evidence>
<keyword evidence="9" id="KW-0784">Thiamine biosynthesis</keyword>
<comment type="pathway">
    <text evidence="4">Cofactor biosynthesis; thiamine diphosphate biosynthesis; 4-amino-2-methyl-5-diphosphomethylpyrimidine from 5-amino-1-(5-phospho-D-ribosyl)imidazole: step 3/3.</text>
</comment>
<dbReference type="EC" id="2.7.1.49" evidence="12"/>
<comment type="caution">
    <text evidence="12">The sequence shown here is derived from an EMBL/GenBank/DDBJ whole genome shotgun (WGS) entry which is preliminary data.</text>
</comment>
<dbReference type="GO" id="GO:0009228">
    <property type="term" value="P:thiamine biosynthetic process"/>
    <property type="evidence" value="ECO:0007669"/>
    <property type="project" value="UniProtKB-KW"/>
</dbReference>
<dbReference type="Pfam" id="PF08543">
    <property type="entry name" value="Phos_pyr_kin"/>
    <property type="match status" value="1"/>
</dbReference>
<organism evidence="12 13">
    <name type="scientific">Kribbella albertanoniae</name>
    <dbReference type="NCBI Taxonomy" id="1266829"/>
    <lineage>
        <taxon>Bacteria</taxon>
        <taxon>Bacillati</taxon>
        <taxon>Actinomycetota</taxon>
        <taxon>Actinomycetes</taxon>
        <taxon>Propionibacteriales</taxon>
        <taxon>Kribbellaceae</taxon>
        <taxon>Kribbella</taxon>
    </lineage>
</organism>
<evidence type="ECO:0000256" key="3">
    <source>
        <dbReference type="ARBA" id="ARBA00003848"/>
    </source>
</evidence>
<evidence type="ECO:0000313" key="13">
    <source>
        <dbReference type="Proteomes" id="UP000295075"/>
    </source>
</evidence>
<feature type="compositionally biased region" description="Low complexity" evidence="10">
    <location>
        <begin position="18"/>
        <end position="27"/>
    </location>
</feature>
<evidence type="ECO:0000256" key="9">
    <source>
        <dbReference type="ARBA" id="ARBA00022977"/>
    </source>
</evidence>
<dbReference type="NCBIfam" id="TIGR00097">
    <property type="entry name" value="HMP-P_kinase"/>
    <property type="match status" value="1"/>
</dbReference>
<dbReference type="CDD" id="cd01169">
    <property type="entry name" value="HMPP_kinase"/>
    <property type="match status" value="1"/>
</dbReference>
<protein>
    <submittedName>
        <fullName evidence="12">Bifunctional hydroxymethylpyrimidine kinase/phosphomethylpyrimidine kinase</fullName>
        <ecNumber evidence="12">2.7.1.49</ecNumber>
        <ecNumber evidence="12">2.7.4.7</ecNumber>
    </submittedName>
</protein>
<dbReference type="EC" id="2.7.4.7" evidence="12"/>
<feature type="domain" description="Pyridoxamine kinase/Phosphomethylpyrimidine kinase" evidence="11">
    <location>
        <begin position="42"/>
        <end position="287"/>
    </location>
</feature>
<comment type="catalytic activity">
    <reaction evidence="1">
        <text>4-amino-5-hydroxymethyl-2-methylpyrimidine + ATP = 4-amino-2-methyl-5-(phosphooxymethyl)pyrimidine + ADP + H(+)</text>
        <dbReference type="Rhea" id="RHEA:23096"/>
        <dbReference type="ChEBI" id="CHEBI:15378"/>
        <dbReference type="ChEBI" id="CHEBI:16892"/>
        <dbReference type="ChEBI" id="CHEBI:30616"/>
        <dbReference type="ChEBI" id="CHEBI:58354"/>
        <dbReference type="ChEBI" id="CHEBI:456216"/>
        <dbReference type="EC" id="2.7.1.49"/>
    </reaction>
</comment>
<reference evidence="12 13" key="1">
    <citation type="submission" date="2019-03" db="EMBL/GenBank/DDBJ databases">
        <title>Draft genome sequences of novel Actinobacteria.</title>
        <authorList>
            <person name="Sahin N."/>
            <person name="Ay H."/>
            <person name="Saygin H."/>
        </authorList>
    </citation>
    <scope>NUCLEOTIDE SEQUENCE [LARGE SCALE GENOMIC DNA]</scope>
    <source>
        <strain evidence="12 13">JCM 30547</strain>
    </source>
</reference>
<feature type="region of interest" description="Disordered" evidence="10">
    <location>
        <begin position="1"/>
        <end position="43"/>
    </location>
</feature>
<dbReference type="EMBL" id="SMKA01000142">
    <property type="protein sequence ID" value="TDC24404.1"/>
    <property type="molecule type" value="Genomic_DNA"/>
</dbReference>
<dbReference type="GO" id="GO:0005829">
    <property type="term" value="C:cytosol"/>
    <property type="evidence" value="ECO:0007669"/>
    <property type="project" value="TreeGrafter"/>
</dbReference>
<name>A0A4R4PQD9_9ACTN</name>
<evidence type="ECO:0000256" key="4">
    <source>
        <dbReference type="ARBA" id="ARBA00004769"/>
    </source>
</evidence>
<dbReference type="AlphaFoldDB" id="A0A4R4PQD9"/>
<dbReference type="InterPro" id="IPR029056">
    <property type="entry name" value="Ribokinase-like"/>
</dbReference>
<dbReference type="PANTHER" id="PTHR20858:SF17">
    <property type="entry name" value="HYDROXYMETHYLPYRIMIDINE_PHOSPHOMETHYLPYRIMIDINE KINASE THI20-RELATED"/>
    <property type="match status" value="1"/>
</dbReference>
<keyword evidence="7 12" id="KW-0418">Kinase</keyword>
<dbReference type="InterPro" id="IPR004399">
    <property type="entry name" value="HMP/HMP-P_kinase_dom"/>
</dbReference>
<gene>
    <name evidence="12" type="primary">thiD</name>
    <name evidence="12" type="ORF">E1261_26290</name>
</gene>
<evidence type="ECO:0000256" key="8">
    <source>
        <dbReference type="ARBA" id="ARBA00022840"/>
    </source>
</evidence>
<dbReference type="PANTHER" id="PTHR20858">
    <property type="entry name" value="PHOSPHOMETHYLPYRIMIDINE KINASE"/>
    <property type="match status" value="1"/>
</dbReference>
<dbReference type="GO" id="GO:0009229">
    <property type="term" value="P:thiamine diphosphate biosynthetic process"/>
    <property type="evidence" value="ECO:0007669"/>
    <property type="project" value="UniProtKB-UniPathway"/>
</dbReference>
<evidence type="ECO:0000256" key="2">
    <source>
        <dbReference type="ARBA" id="ARBA00000565"/>
    </source>
</evidence>
<dbReference type="GO" id="GO:0008972">
    <property type="term" value="F:phosphomethylpyrimidine kinase activity"/>
    <property type="evidence" value="ECO:0007669"/>
    <property type="project" value="UniProtKB-EC"/>
</dbReference>
<dbReference type="SUPFAM" id="SSF53613">
    <property type="entry name" value="Ribokinase-like"/>
    <property type="match status" value="1"/>
</dbReference>
<dbReference type="Gene3D" id="3.40.1190.20">
    <property type="match status" value="1"/>
</dbReference>
<evidence type="ECO:0000256" key="1">
    <source>
        <dbReference type="ARBA" id="ARBA00000151"/>
    </source>
</evidence>
<dbReference type="Proteomes" id="UP000295075">
    <property type="component" value="Unassembled WGS sequence"/>
</dbReference>
<dbReference type="InterPro" id="IPR013749">
    <property type="entry name" value="PM/HMP-P_kinase-1"/>
</dbReference>
<proteinExistence type="predicted"/>